<dbReference type="KEGG" id="echu:RQP59_13470"/>
<gene>
    <name evidence="2" type="ORF">ACE3KR_02130</name>
    <name evidence="3" type="ORF">RQP59_13470</name>
</gene>
<proteinExistence type="predicted"/>
<dbReference type="InterPro" id="IPR025166">
    <property type="entry name" value="Integrase_DNA_bind_dom"/>
</dbReference>
<evidence type="ECO:0000313" key="2">
    <source>
        <dbReference type="EMBL" id="MFB4717682.1"/>
    </source>
</evidence>
<accession>A0AA96RU25</accession>
<keyword evidence="3" id="KW-0238">DNA-binding</keyword>
<organism evidence="3">
    <name type="scientific">Enterobacter chuandaensis</name>
    <dbReference type="NCBI Taxonomy" id="2497875"/>
    <lineage>
        <taxon>Bacteria</taxon>
        <taxon>Pseudomonadati</taxon>
        <taxon>Pseudomonadota</taxon>
        <taxon>Gammaproteobacteria</taxon>
        <taxon>Enterobacterales</taxon>
        <taxon>Enterobacteriaceae</taxon>
        <taxon>Enterobacter</taxon>
        <taxon>Enterobacter cloacae complex</taxon>
    </lineage>
</organism>
<dbReference type="AlphaFoldDB" id="A0AA96RU25"/>
<dbReference type="Pfam" id="PF13356">
    <property type="entry name" value="Arm-DNA-bind_3"/>
    <property type="match status" value="1"/>
</dbReference>
<reference evidence="3" key="1">
    <citation type="submission" date="2023-09" db="EMBL/GenBank/DDBJ databases">
        <title>Coexistence of blaNDM-1 and blaKPC-2 in Enterobacter chuandaensis.</title>
        <authorList>
            <person name="Chen R."/>
        </authorList>
    </citation>
    <scope>NUCLEOTIDE SEQUENCE</scope>
    <source>
        <strain evidence="3">FAHZZU5885</strain>
    </source>
</reference>
<feature type="domain" description="Integrase DNA-binding" evidence="1">
    <location>
        <begin position="1"/>
        <end position="37"/>
    </location>
</feature>
<evidence type="ECO:0000313" key="3">
    <source>
        <dbReference type="EMBL" id="WNS40295.1"/>
    </source>
</evidence>
<dbReference type="InterPro" id="IPR038488">
    <property type="entry name" value="Integrase_DNA-bd_sf"/>
</dbReference>
<dbReference type="EMBL" id="CP135253">
    <property type="protein sequence ID" value="WNS40295.1"/>
    <property type="molecule type" value="Genomic_DNA"/>
</dbReference>
<protein>
    <submittedName>
        <fullName evidence="3">Arm DNA-binding domain-containing protein</fullName>
    </submittedName>
</protein>
<sequence>MTLGKYPDMTLNQAREKRDECRAWLSQGLDPRIENKDTFSYFNFFYLVQIFFRLNSFLQGQG</sequence>
<dbReference type="GO" id="GO:0003677">
    <property type="term" value="F:DNA binding"/>
    <property type="evidence" value="ECO:0007669"/>
    <property type="project" value="UniProtKB-KW"/>
</dbReference>
<dbReference type="Gene3D" id="3.30.160.390">
    <property type="entry name" value="Integrase, DNA-binding domain"/>
    <property type="match status" value="1"/>
</dbReference>
<reference evidence="2 4" key="2">
    <citation type="submission" date="2024-09" db="EMBL/GenBank/DDBJ databases">
        <title>Molecular characterization of Carbapenemase-producing Enterobacter cloacae Complex from Infections in Argentina.</title>
        <authorList>
            <person name="De Mendieta J.M."/>
            <person name="Gomez S."/>
        </authorList>
    </citation>
    <scope>NUCLEOTIDE SEQUENCE [LARGE SCALE GENOMIC DNA]</scope>
    <source>
        <strain evidence="2 4">M23267</strain>
    </source>
</reference>
<dbReference type="EMBL" id="JBHGSI010000001">
    <property type="protein sequence ID" value="MFB4717682.1"/>
    <property type="molecule type" value="Genomic_DNA"/>
</dbReference>
<keyword evidence="4" id="KW-1185">Reference proteome</keyword>
<evidence type="ECO:0000313" key="4">
    <source>
        <dbReference type="Proteomes" id="UP001577381"/>
    </source>
</evidence>
<dbReference type="Proteomes" id="UP001577381">
    <property type="component" value="Unassembled WGS sequence"/>
</dbReference>
<name>A0AA96RU25_9ENTR</name>
<evidence type="ECO:0000259" key="1">
    <source>
        <dbReference type="Pfam" id="PF13356"/>
    </source>
</evidence>
<dbReference type="RefSeq" id="WP_375148705.1">
    <property type="nucleotide sequence ID" value="NZ_CP135253.1"/>
</dbReference>